<evidence type="ECO:0000256" key="1">
    <source>
        <dbReference type="SAM" id="MobiDB-lite"/>
    </source>
</evidence>
<feature type="region of interest" description="Disordered" evidence="1">
    <location>
        <begin position="351"/>
        <end position="379"/>
    </location>
</feature>
<evidence type="ECO:0000313" key="2">
    <source>
        <dbReference type="EMBL" id="KAK6346143.1"/>
    </source>
</evidence>
<sequence>MASGNFPGNLDGSGGYGFLHELDDYINSFAEEDQFSQFFDAAYYNASGETAGNPSQPTEDVQTAPYVPDFLIDPQLRAEPGIACEQPQLYAPPLSATPNYFVAAAPGYSLPPQHQASVELSTSQGSSNSPPARKLRRKSKKEESTHNHYAQAKYPLFDHRLYELAKKHGTPIKCPPPMSTQDAGYFAAPGFGADFGEIPPEISQRQIDEFLASLENTSQNQSMEDIIALDAPLAGTQEVPTINQQQFTLRMLTPSAPLVQPSEKRKRGRPKKDEVDESHQEPTPQVQYPFSFQAPIQFPQPSPQSVPQPLTSSKLQLPTQFRFPPPAVAAPVPVMNPSSFPQRVQPGFVVQPEASSSRPIASIGQRRVETKNSHRSMSKKEQAYLEMDSTVKLYDASNIHELLYYPSVKPGRTPCLWVQRHPYANTRIYEDHYRTWCRYRHCKGVETAELIRTASGEMREKNYKHPRTIIAGNYQIAVDWEYVMDEIAAFKGDPDGQYEYDKRNVYDTIECFFHLRCFEQMVDFPQVVRTHLVQVDHRVLNKDKSRNKITKRKNKGGTNAAEIEWYLKEDAEHWMQKTQLDWTFNPLPGSEESLEKVLLNGKKQYNEKKGHKYIYATGSEFGSPAPSEM</sequence>
<feature type="region of interest" description="Disordered" evidence="1">
    <location>
        <begin position="252"/>
        <end position="285"/>
    </location>
</feature>
<feature type="compositionally biased region" description="Basic and acidic residues" evidence="1">
    <location>
        <begin position="271"/>
        <end position="280"/>
    </location>
</feature>
<keyword evidence="3" id="KW-1185">Reference proteome</keyword>
<evidence type="ECO:0000313" key="3">
    <source>
        <dbReference type="Proteomes" id="UP001373714"/>
    </source>
</evidence>
<feature type="region of interest" description="Disordered" evidence="1">
    <location>
        <begin position="113"/>
        <end position="150"/>
    </location>
</feature>
<organism evidence="2 3">
    <name type="scientific">Orbilia blumenaviensis</name>
    <dbReference type="NCBI Taxonomy" id="1796055"/>
    <lineage>
        <taxon>Eukaryota</taxon>
        <taxon>Fungi</taxon>
        <taxon>Dikarya</taxon>
        <taxon>Ascomycota</taxon>
        <taxon>Pezizomycotina</taxon>
        <taxon>Orbiliomycetes</taxon>
        <taxon>Orbiliales</taxon>
        <taxon>Orbiliaceae</taxon>
        <taxon>Orbilia</taxon>
    </lineage>
</organism>
<gene>
    <name evidence="2" type="ORF">TWF730_010475</name>
</gene>
<dbReference type="EMBL" id="JAVHNS010000008">
    <property type="protein sequence ID" value="KAK6346143.1"/>
    <property type="molecule type" value="Genomic_DNA"/>
</dbReference>
<proteinExistence type="predicted"/>
<protein>
    <submittedName>
        <fullName evidence="2">Uncharacterized protein</fullName>
    </submittedName>
</protein>
<feature type="compositionally biased region" description="Basic and acidic residues" evidence="1">
    <location>
        <begin position="366"/>
        <end position="379"/>
    </location>
</feature>
<feature type="compositionally biased region" description="Polar residues" evidence="1">
    <location>
        <begin position="113"/>
        <end position="130"/>
    </location>
</feature>
<dbReference type="AlphaFoldDB" id="A0AAV9USV1"/>
<accession>A0AAV9USV1</accession>
<dbReference type="Proteomes" id="UP001373714">
    <property type="component" value="Unassembled WGS sequence"/>
</dbReference>
<name>A0AAV9USV1_9PEZI</name>
<comment type="caution">
    <text evidence="2">The sequence shown here is derived from an EMBL/GenBank/DDBJ whole genome shotgun (WGS) entry which is preliminary data.</text>
</comment>
<reference evidence="2 3" key="1">
    <citation type="submission" date="2019-10" db="EMBL/GenBank/DDBJ databases">
        <authorList>
            <person name="Palmer J.M."/>
        </authorList>
    </citation>
    <scope>NUCLEOTIDE SEQUENCE [LARGE SCALE GENOMIC DNA]</scope>
    <source>
        <strain evidence="2 3">TWF730</strain>
    </source>
</reference>